<accession>H5TVB4</accession>
<dbReference type="InterPro" id="IPR015422">
    <property type="entry name" value="PyrdxlP-dep_Trfase_small"/>
</dbReference>
<dbReference type="PANTHER" id="PTHR11986">
    <property type="entry name" value="AMINOTRANSFERASE CLASS III"/>
    <property type="match status" value="1"/>
</dbReference>
<proteinExistence type="predicted"/>
<comment type="pathway">
    <text evidence="2">Amino-acid biosynthesis; L-proline biosynthesis; L-glutamate 5-semialdehyde from L-ornithine: step 1/1.</text>
</comment>
<dbReference type="GO" id="GO:0042802">
    <property type="term" value="F:identical protein binding"/>
    <property type="evidence" value="ECO:0007669"/>
    <property type="project" value="TreeGrafter"/>
</dbReference>
<dbReference type="UniPathway" id="UPA00098">
    <property type="reaction ID" value="UER00358"/>
</dbReference>
<evidence type="ECO:0000256" key="6">
    <source>
        <dbReference type="ARBA" id="ARBA00022679"/>
    </source>
</evidence>
<evidence type="ECO:0000256" key="5">
    <source>
        <dbReference type="ARBA" id="ARBA00022650"/>
    </source>
</evidence>
<dbReference type="GO" id="GO:0055129">
    <property type="term" value="P:L-proline biosynthetic process"/>
    <property type="evidence" value="ECO:0007669"/>
    <property type="project" value="UniProtKB-UniPathway"/>
</dbReference>
<dbReference type="SUPFAM" id="SSF55909">
    <property type="entry name" value="Pentein"/>
    <property type="match status" value="1"/>
</dbReference>
<name>H5TVB4_9ACTN</name>
<comment type="caution">
    <text evidence="9">The sequence shown here is derived from an EMBL/GenBank/DDBJ whole genome shotgun (WGS) entry which is preliminary data.</text>
</comment>
<dbReference type="InterPro" id="IPR015421">
    <property type="entry name" value="PyrdxlP-dep_Trfase_major"/>
</dbReference>
<dbReference type="eggNOG" id="COG4992">
    <property type="taxonomic scope" value="Bacteria"/>
</dbReference>
<keyword evidence="5" id="KW-0641">Proline biosynthesis</keyword>
<protein>
    <recommendedName>
        <fullName evidence="3">ornithine aminotransferase</fullName>
        <ecNumber evidence="3">2.6.1.13</ecNumber>
    </recommendedName>
    <alternativeName>
        <fullName evidence="8">Ornithine--oxo-acid aminotransferase</fullName>
    </alternativeName>
</protein>
<evidence type="ECO:0000256" key="8">
    <source>
        <dbReference type="ARBA" id="ARBA00030587"/>
    </source>
</evidence>
<dbReference type="CDD" id="cd00610">
    <property type="entry name" value="OAT_like"/>
    <property type="match status" value="1"/>
</dbReference>
<dbReference type="Pfam" id="PF19420">
    <property type="entry name" value="DDAH_eukar"/>
    <property type="match status" value="1"/>
</dbReference>
<dbReference type="InterPro" id="IPR050103">
    <property type="entry name" value="Class-III_PLP-dep_AT"/>
</dbReference>
<dbReference type="AlphaFoldDB" id="H5TVB4"/>
<dbReference type="EC" id="2.6.1.13" evidence="3"/>
<evidence type="ECO:0000313" key="9">
    <source>
        <dbReference type="EMBL" id="GAB37422.1"/>
    </source>
</evidence>
<keyword evidence="10" id="KW-1185">Reference proteome</keyword>
<dbReference type="eggNOG" id="COG1834">
    <property type="taxonomic scope" value="Bacteria"/>
</dbReference>
<dbReference type="SUPFAM" id="SSF53383">
    <property type="entry name" value="PLP-dependent transferases"/>
    <property type="match status" value="1"/>
</dbReference>
<dbReference type="GO" id="GO:0030170">
    <property type="term" value="F:pyridoxal phosphate binding"/>
    <property type="evidence" value="ECO:0007669"/>
    <property type="project" value="InterPro"/>
</dbReference>
<dbReference type="NCBIfam" id="NF045659">
    <property type="entry name" value="DiMArgaseDdahMtb"/>
    <property type="match status" value="1"/>
</dbReference>
<evidence type="ECO:0000256" key="7">
    <source>
        <dbReference type="ARBA" id="ARBA00022898"/>
    </source>
</evidence>
<evidence type="ECO:0000256" key="3">
    <source>
        <dbReference type="ARBA" id="ARBA00012924"/>
    </source>
</evidence>
<dbReference type="PANTHER" id="PTHR11986:SF18">
    <property type="entry name" value="ORNITHINE AMINOTRANSFERASE, MITOCHONDRIAL"/>
    <property type="match status" value="1"/>
</dbReference>
<dbReference type="EMBL" id="BAFC01000007">
    <property type="protein sequence ID" value="GAB37422.1"/>
    <property type="molecule type" value="Genomic_DNA"/>
</dbReference>
<dbReference type="NCBIfam" id="TIGR01885">
    <property type="entry name" value="Orn_aminotrans"/>
    <property type="match status" value="1"/>
</dbReference>
<dbReference type="Gene3D" id="3.40.640.10">
    <property type="entry name" value="Type I PLP-dependent aspartate aminotransferase-like (Major domain)"/>
    <property type="match status" value="1"/>
</dbReference>
<dbReference type="Pfam" id="PF00202">
    <property type="entry name" value="Aminotran_3"/>
    <property type="match status" value="1"/>
</dbReference>
<dbReference type="InterPro" id="IPR049704">
    <property type="entry name" value="Aminotrans_3_PPA_site"/>
</dbReference>
<keyword evidence="5" id="KW-0028">Amino-acid biosynthesis</keyword>
<dbReference type="Proteomes" id="UP000005845">
    <property type="component" value="Unassembled WGS sequence"/>
</dbReference>
<keyword evidence="4 9" id="KW-0032">Aminotransferase</keyword>
<dbReference type="PROSITE" id="PS00600">
    <property type="entry name" value="AA_TRANSFER_CLASS_3"/>
    <property type="match status" value="1"/>
</dbReference>
<dbReference type="RefSeq" id="WP_005202051.1">
    <property type="nucleotide sequence ID" value="NZ_BAFC01000007.1"/>
</dbReference>
<sequence length="682" mass="72705">MTLTSPRFAALTERTPRTRTYAMTPPSHYTVTYSINPWMDPSVPVDTELAMTQWESLRDIYRSLGHSVTLVDAQPGLPDMVYAANGGLVVDGKAVAARFLHPERAPEGEHYTAWLHTCGADAVHETAGVQEGEGDFLLVGRRILAGTGFRTHPDTHAEVATITGLPVVSLELIDPRFYHLDTALGVLDDDTIAYFPDAFSTESRAVLADLFPDAIIATESDAVVLGLNLVSDGRHVVMTDAAPGLESRLRDAGYLPITVDLSELLKGGGGVKCCTLELRLPEMSDEKTMQPLTEPHVAHDYSPLPVTAATAEGAWITDVDGRRYLDALGAYSAVNFGHRNPEIVAAAKAQLDRVTLTSRAFGSDTLEPFCAALAELCGKEMVLPMNTGAEAVESALKVARKWGYDVKGVAPGHATIIVAGGNFHGRTISIVSFSDDEDARGGFGPFTPGFTRVPFGDATALADTIDDTTVAVLIEPIQGEAGIIVPPDDYLPEVRRLCTENNVLMIADEIQSGLGRTGTTFACEHWGVVPDVYTLGKALGGGVLPVSAVVADRDVLGVLHPGQHGSTFGGNPLAAAVGHTVVRMLADGTWQARAAELGEHLHARLREFVGHGVVAVRGKGLWAGIDIDPALGTGKELCLRLAERGVLAKDTHGSTIRLAPPIVVTHDEIDWLIERFAEALKG</sequence>
<evidence type="ECO:0000256" key="1">
    <source>
        <dbReference type="ARBA" id="ARBA00001933"/>
    </source>
</evidence>
<organism evidence="9 10">
    <name type="scientific">Gordonia sputi NBRC 100414</name>
    <dbReference type="NCBI Taxonomy" id="1089453"/>
    <lineage>
        <taxon>Bacteria</taxon>
        <taxon>Bacillati</taxon>
        <taxon>Actinomycetota</taxon>
        <taxon>Actinomycetes</taxon>
        <taxon>Mycobacteriales</taxon>
        <taxon>Gordoniaceae</taxon>
        <taxon>Gordonia</taxon>
    </lineage>
</organism>
<dbReference type="InterPro" id="IPR015424">
    <property type="entry name" value="PyrdxlP-dep_Trfase"/>
</dbReference>
<evidence type="ECO:0000313" key="10">
    <source>
        <dbReference type="Proteomes" id="UP000005845"/>
    </source>
</evidence>
<comment type="cofactor">
    <cofactor evidence="1">
        <name>pyridoxal 5'-phosphate</name>
        <dbReference type="ChEBI" id="CHEBI:597326"/>
    </cofactor>
</comment>
<dbReference type="InterPro" id="IPR010164">
    <property type="entry name" value="Orn_aminotrans"/>
</dbReference>
<evidence type="ECO:0000256" key="4">
    <source>
        <dbReference type="ARBA" id="ARBA00022576"/>
    </source>
</evidence>
<dbReference type="FunFam" id="3.40.640.10:FF:000011">
    <property type="entry name" value="Ornithine aminotransferase"/>
    <property type="match status" value="1"/>
</dbReference>
<reference evidence="9 10" key="1">
    <citation type="submission" date="2012-02" db="EMBL/GenBank/DDBJ databases">
        <title>Whole genome shotgun sequence of Gordonia sputi NBRC 100414.</title>
        <authorList>
            <person name="Yoshida I."/>
            <person name="Hosoyama A."/>
            <person name="Tsuchikane K."/>
            <person name="Katsumata H."/>
            <person name="Yamazaki S."/>
            <person name="Fujita N."/>
        </authorList>
    </citation>
    <scope>NUCLEOTIDE SEQUENCE [LARGE SCALE GENOMIC DNA]</scope>
    <source>
        <strain evidence="9 10">NBRC 100414</strain>
    </source>
</reference>
<evidence type="ECO:0000256" key="2">
    <source>
        <dbReference type="ARBA" id="ARBA00004998"/>
    </source>
</evidence>
<keyword evidence="7" id="KW-0663">Pyridoxal phosphate</keyword>
<dbReference type="GO" id="GO:0004587">
    <property type="term" value="F:ornithine aminotransferase activity"/>
    <property type="evidence" value="ECO:0007669"/>
    <property type="project" value="UniProtKB-EC"/>
</dbReference>
<dbReference type="Gene3D" id="3.75.10.10">
    <property type="entry name" value="L-arginine/glycine Amidinotransferase, Chain A"/>
    <property type="match status" value="1"/>
</dbReference>
<keyword evidence="6 9" id="KW-0808">Transferase</keyword>
<dbReference type="InterPro" id="IPR005814">
    <property type="entry name" value="Aminotrans_3"/>
</dbReference>
<dbReference type="Gene3D" id="3.90.1150.10">
    <property type="entry name" value="Aspartate Aminotransferase, domain 1"/>
    <property type="match status" value="1"/>
</dbReference>
<gene>
    <name evidence="9" type="ORF">GOSPT_007_00330</name>
</gene>